<keyword evidence="8" id="KW-1185">Reference proteome</keyword>
<dbReference type="InterPro" id="IPR013083">
    <property type="entry name" value="Znf_RING/FYVE/PHD"/>
</dbReference>
<comment type="similarity">
    <text evidence="4">Belongs to the ZFTRAF1 family.</text>
</comment>
<dbReference type="AlphaFoldDB" id="A0AAV4NRE3"/>
<reference evidence="7 8" key="1">
    <citation type="submission" date="2021-06" db="EMBL/GenBank/DDBJ databases">
        <title>Caerostris extrusa draft genome.</title>
        <authorList>
            <person name="Kono N."/>
            <person name="Arakawa K."/>
        </authorList>
    </citation>
    <scope>NUCLEOTIDE SEQUENCE [LARGE SCALE GENOMIC DNA]</scope>
</reference>
<dbReference type="GO" id="GO:0005634">
    <property type="term" value="C:nucleus"/>
    <property type="evidence" value="ECO:0007669"/>
    <property type="project" value="TreeGrafter"/>
</dbReference>
<evidence type="ECO:0000313" key="7">
    <source>
        <dbReference type="EMBL" id="GIX87377.1"/>
    </source>
</evidence>
<comment type="caution">
    <text evidence="7">The sequence shown here is derived from an EMBL/GenBank/DDBJ whole genome shotgun (WGS) entry which is preliminary data.</text>
</comment>
<dbReference type="GO" id="GO:0008270">
    <property type="term" value="F:zinc ion binding"/>
    <property type="evidence" value="ECO:0007669"/>
    <property type="project" value="UniProtKB-KW"/>
</dbReference>
<accession>A0AAV4NRE3</accession>
<evidence type="ECO:0000256" key="2">
    <source>
        <dbReference type="ARBA" id="ARBA00022771"/>
    </source>
</evidence>
<dbReference type="Gene3D" id="3.30.40.10">
    <property type="entry name" value="Zinc/RING finger domain, C3HC4 (zinc finger)"/>
    <property type="match status" value="1"/>
</dbReference>
<evidence type="ECO:0000256" key="5">
    <source>
        <dbReference type="PROSITE-ProRule" id="PRU00175"/>
    </source>
</evidence>
<evidence type="ECO:0000313" key="8">
    <source>
        <dbReference type="Proteomes" id="UP001054945"/>
    </source>
</evidence>
<keyword evidence="3" id="KW-0862">Zinc</keyword>
<protein>
    <submittedName>
        <fullName evidence="7">Cysteine and histidine-rich protein 1 homolog</fullName>
    </submittedName>
</protein>
<keyword evidence="2 5" id="KW-0863">Zinc-finger</keyword>
<dbReference type="PANTHER" id="PTHR23059:SF4">
    <property type="entry name" value="ZINC FINGER TRAF-TYPE-CONTAINING PROTEIN 1"/>
    <property type="match status" value="1"/>
</dbReference>
<evidence type="ECO:0000256" key="1">
    <source>
        <dbReference type="ARBA" id="ARBA00022723"/>
    </source>
</evidence>
<name>A0AAV4NRE3_CAEEX</name>
<evidence type="ECO:0000259" key="6">
    <source>
        <dbReference type="PROSITE" id="PS50089"/>
    </source>
</evidence>
<dbReference type="PROSITE" id="PS50089">
    <property type="entry name" value="ZF_RING_2"/>
    <property type="match status" value="1"/>
</dbReference>
<evidence type="ECO:0000256" key="3">
    <source>
        <dbReference type="ARBA" id="ARBA00022833"/>
    </source>
</evidence>
<gene>
    <name evidence="7" type="primary">CG32486</name>
    <name evidence="7" type="ORF">CEXT_726091</name>
</gene>
<dbReference type="Proteomes" id="UP001054945">
    <property type="component" value="Unassembled WGS sequence"/>
</dbReference>
<evidence type="ECO:0000256" key="4">
    <source>
        <dbReference type="ARBA" id="ARBA00034319"/>
    </source>
</evidence>
<dbReference type="InterPro" id="IPR001841">
    <property type="entry name" value="Znf_RING"/>
</dbReference>
<dbReference type="EMBL" id="BPLR01021231">
    <property type="protein sequence ID" value="GIX87377.1"/>
    <property type="molecule type" value="Genomic_DNA"/>
</dbReference>
<organism evidence="7 8">
    <name type="scientific">Caerostris extrusa</name>
    <name type="common">Bark spider</name>
    <name type="synonym">Caerostris bankana</name>
    <dbReference type="NCBI Taxonomy" id="172846"/>
    <lineage>
        <taxon>Eukaryota</taxon>
        <taxon>Metazoa</taxon>
        <taxon>Ecdysozoa</taxon>
        <taxon>Arthropoda</taxon>
        <taxon>Chelicerata</taxon>
        <taxon>Arachnida</taxon>
        <taxon>Araneae</taxon>
        <taxon>Araneomorphae</taxon>
        <taxon>Entelegynae</taxon>
        <taxon>Araneoidea</taxon>
        <taxon>Araneidae</taxon>
        <taxon>Caerostris</taxon>
    </lineage>
</organism>
<proteinExistence type="inferred from homology"/>
<keyword evidence="1" id="KW-0479">Metal-binding</keyword>
<dbReference type="SUPFAM" id="SSF57850">
    <property type="entry name" value="RING/U-box"/>
    <property type="match status" value="1"/>
</dbReference>
<sequence length="282" mass="32636">MSESGHSDEQFIQSCMNIDDENVSPKKEHSSSHKMSKKKIKTPLLNKLRPILCCAVCSEIRRTAVYQCKYGHLICAGCFGDILSESRLLNEIASCPVCQTTISKELKYKKSQKCICMKRPSVCSNNRIGCSWEGSFCDKHNHLVECKQPLANGFDILQSLNRMDDIAQKETDLYGKIFDLLSVEKFSYHDLQFKHSEKTRSELHFQLILKSKTDKRHNVQYFLVKGPYSEMEIKPQLCQFVFEDDSLESPFETLSLWSHSETLKSFFLAKRVNFRLFIFLNN</sequence>
<feature type="domain" description="RING-type" evidence="6">
    <location>
        <begin position="54"/>
        <end position="99"/>
    </location>
</feature>
<dbReference type="InterPro" id="IPR039338">
    <property type="entry name" value="ZFTRAF1"/>
</dbReference>
<dbReference type="PANTHER" id="PTHR23059">
    <property type="entry name" value="CYSTEINE AND HISTIDINE-RICH PROTEIN 1"/>
    <property type="match status" value="1"/>
</dbReference>